<proteinExistence type="predicted"/>
<gene>
    <name evidence="1" type="ORF">UFOVP390_2</name>
</gene>
<dbReference type="EMBL" id="LR798323">
    <property type="protein sequence ID" value="CAB5223690.1"/>
    <property type="molecule type" value="Genomic_DNA"/>
</dbReference>
<sequence length="230" mass="25628">MSYKFDAGYVENLDIVDGRQFDNTLNNLVGAINGGLDRENLPSGCVQPTQILSQNVAKCNVNRLNYEGTTKAATASSYWNAFGFTPRGNNLCGIFYSDMQGGQTNVQAAVSNIDCEEGMLQITWKCAQWINSHLTNFNAGGGAPASVYSLKGVYWQIKVDGNVVCNSRTYYMNWSNVKMECAVPVSKGNHEVRVEYNFANATDRDFAILYDNTPVFHWWGGTIFTTNRFR</sequence>
<accession>A0A6J7WZW6</accession>
<protein>
    <submittedName>
        <fullName evidence="1">Uncharacterized protein</fullName>
    </submittedName>
</protein>
<evidence type="ECO:0000313" key="1">
    <source>
        <dbReference type="EMBL" id="CAB5223690.1"/>
    </source>
</evidence>
<name>A0A6J7WZW6_9CAUD</name>
<reference evidence="1" key="1">
    <citation type="submission" date="2020-05" db="EMBL/GenBank/DDBJ databases">
        <authorList>
            <person name="Chiriac C."/>
            <person name="Salcher M."/>
            <person name="Ghai R."/>
            <person name="Kavagutti S V."/>
        </authorList>
    </citation>
    <scope>NUCLEOTIDE SEQUENCE</scope>
</reference>
<organism evidence="1">
    <name type="scientific">uncultured Caudovirales phage</name>
    <dbReference type="NCBI Taxonomy" id="2100421"/>
    <lineage>
        <taxon>Viruses</taxon>
        <taxon>Duplodnaviria</taxon>
        <taxon>Heunggongvirae</taxon>
        <taxon>Uroviricota</taxon>
        <taxon>Caudoviricetes</taxon>
        <taxon>Peduoviridae</taxon>
        <taxon>Maltschvirus</taxon>
        <taxon>Maltschvirus maltsch</taxon>
    </lineage>
</organism>